<reference evidence="1 2" key="1">
    <citation type="submission" date="2016-10" db="EMBL/GenBank/DDBJ databases">
        <authorList>
            <person name="Varghese N."/>
            <person name="Submissions S."/>
        </authorList>
    </citation>
    <scope>NUCLEOTIDE SEQUENCE [LARGE SCALE GENOMIC DNA]</scope>
    <source>
        <strain evidence="1 2">DSM 1361</strain>
    </source>
</reference>
<name>A0A662ZJ35_9GAMM</name>
<sequence length="335" mass="39355">MDIIALKQMSFEEVRQLYLSFLHQQNISKNTIQTAYSDSFYLWRKGNHDLFWKAVEARDEDAKNLLLETLKRNSSADPQKVINGYLSHIRRFQQFLKWDELGKNEGRPVLTVPSVSTESTASTPPNSPNFRVAQNKRVLKSAVKDIPEPSEAQVEFYLSRWNELENYRLQEQALNKLFFELCPENTDIEDILLKVSTLNDFYSTNIFSVYPVAKHIQSLNIDARLKSGDISLVNDIKQISIGGKIKNFYSFASKYCSHHNPKDFPIYDSYVDAVLRYYRDKDNFTSFKNDDLKDYIHFKGALNNFRKFYGLEKYDLKQLDVYLWQLGKDYFPKKY</sequence>
<organism evidence="1 2">
    <name type="scientific">Ruminobacter amylophilus</name>
    <dbReference type="NCBI Taxonomy" id="867"/>
    <lineage>
        <taxon>Bacteria</taxon>
        <taxon>Pseudomonadati</taxon>
        <taxon>Pseudomonadota</taxon>
        <taxon>Gammaproteobacteria</taxon>
        <taxon>Aeromonadales</taxon>
        <taxon>Succinivibrionaceae</taxon>
        <taxon>Ruminobacter</taxon>
    </lineage>
</organism>
<keyword evidence="2" id="KW-1185">Reference proteome</keyword>
<protein>
    <submittedName>
        <fullName evidence="1">Uncharacterized protein</fullName>
    </submittedName>
</protein>
<evidence type="ECO:0000313" key="1">
    <source>
        <dbReference type="EMBL" id="SFP61946.1"/>
    </source>
</evidence>
<accession>A0A662ZJ35</accession>
<dbReference type="Proteomes" id="UP000243745">
    <property type="component" value="Unassembled WGS sequence"/>
</dbReference>
<dbReference type="AlphaFoldDB" id="A0A662ZJ35"/>
<dbReference type="EMBL" id="FOXF01000044">
    <property type="protein sequence ID" value="SFP61946.1"/>
    <property type="molecule type" value="Genomic_DNA"/>
</dbReference>
<dbReference type="RefSeq" id="WP_218140352.1">
    <property type="nucleotide sequence ID" value="NZ_FOXF01000044.1"/>
</dbReference>
<evidence type="ECO:0000313" key="2">
    <source>
        <dbReference type="Proteomes" id="UP000243745"/>
    </source>
</evidence>
<proteinExistence type="predicted"/>
<gene>
    <name evidence="1" type="ORF">SAMN02910344_01884</name>
</gene>